<organism evidence="1">
    <name type="scientific">viral metagenome</name>
    <dbReference type="NCBI Taxonomy" id="1070528"/>
    <lineage>
        <taxon>unclassified sequences</taxon>
        <taxon>metagenomes</taxon>
        <taxon>organismal metagenomes</taxon>
    </lineage>
</organism>
<reference evidence="1" key="1">
    <citation type="journal article" date="2020" name="Nature">
        <title>Giant virus diversity and host interactions through global metagenomics.</title>
        <authorList>
            <person name="Schulz F."/>
            <person name="Roux S."/>
            <person name="Paez-Espino D."/>
            <person name="Jungbluth S."/>
            <person name="Walsh D.A."/>
            <person name="Denef V.J."/>
            <person name="McMahon K.D."/>
            <person name="Konstantinidis K.T."/>
            <person name="Eloe-Fadrosh E.A."/>
            <person name="Kyrpides N.C."/>
            <person name="Woyke T."/>
        </authorList>
    </citation>
    <scope>NUCLEOTIDE SEQUENCE</scope>
    <source>
        <strain evidence="1">GVMAG-M-3300013285-6</strain>
    </source>
</reference>
<dbReference type="AlphaFoldDB" id="A0A6C0BIJ1"/>
<protein>
    <submittedName>
        <fullName evidence="1">Uncharacterized protein</fullName>
    </submittedName>
</protein>
<evidence type="ECO:0000313" key="1">
    <source>
        <dbReference type="EMBL" id="QHS92177.1"/>
    </source>
</evidence>
<sequence>MDTLSLCWQGMPGTGKRTKLLEHLRLIAQSRGYTLNLHTKYLTIGSATGTGEVEESDETTGERTTEVGQIAYESSIVHVGFDVSRMSMQDKNILRPVLLRLGQGSQVLSGAQGRGNRILVLYHAHLLSSESVLLLQAALEQNNGELSVWVSSETPVPQRIRDWFVEIPVTGDDRQMSLYKRNLPYSASNDTIVGWPDIFRKLFKSWNTKPTLKDIPKIKAFVYELLMRNLRWVECIHFILDVILELETLTPLQRSKSLAILAAADGTGGGQTLPSYRIPILWESLFLRLRNVISSEPI</sequence>
<proteinExistence type="predicted"/>
<accession>A0A6C0BIJ1</accession>
<name>A0A6C0BIJ1_9ZZZZ</name>
<dbReference type="EMBL" id="MN739171">
    <property type="protein sequence ID" value="QHS92177.1"/>
    <property type="molecule type" value="Genomic_DNA"/>
</dbReference>